<dbReference type="AlphaFoldDB" id="A0A1M7ZDP6"/>
<keyword evidence="11" id="KW-1185">Reference proteome</keyword>
<dbReference type="Pfam" id="PF13231">
    <property type="entry name" value="PMT_2"/>
    <property type="match status" value="1"/>
</dbReference>
<dbReference type="RefSeq" id="WP_073572061.1">
    <property type="nucleotide sequence ID" value="NZ_FRXN01000003.1"/>
</dbReference>
<dbReference type="InterPro" id="IPR050297">
    <property type="entry name" value="LipidA_mod_glycosyltrf_83"/>
</dbReference>
<proteinExistence type="predicted"/>
<keyword evidence="3 10" id="KW-0328">Glycosyltransferase</keyword>
<dbReference type="EMBL" id="FRXN01000003">
    <property type="protein sequence ID" value="SHO62952.1"/>
    <property type="molecule type" value="Genomic_DNA"/>
</dbReference>
<keyword evidence="2" id="KW-1003">Cell membrane</keyword>
<evidence type="ECO:0000313" key="11">
    <source>
        <dbReference type="Proteomes" id="UP000184609"/>
    </source>
</evidence>
<dbReference type="GO" id="GO:0016763">
    <property type="term" value="F:pentosyltransferase activity"/>
    <property type="evidence" value="ECO:0007669"/>
    <property type="project" value="TreeGrafter"/>
</dbReference>
<feature type="transmembrane region" description="Helical" evidence="8">
    <location>
        <begin position="147"/>
        <end position="178"/>
    </location>
</feature>
<evidence type="ECO:0000256" key="7">
    <source>
        <dbReference type="ARBA" id="ARBA00023136"/>
    </source>
</evidence>
<keyword evidence="7 8" id="KW-0472">Membrane</keyword>
<feature type="transmembrane region" description="Helical" evidence="8">
    <location>
        <begin position="190"/>
        <end position="209"/>
    </location>
</feature>
<reference evidence="11" key="1">
    <citation type="submission" date="2016-12" db="EMBL/GenBank/DDBJ databases">
        <authorList>
            <person name="Varghese N."/>
            <person name="Submissions S."/>
        </authorList>
    </citation>
    <scope>NUCLEOTIDE SEQUENCE [LARGE SCALE GENOMIC DNA]</scope>
    <source>
        <strain evidence="11">DSM 25035</strain>
    </source>
</reference>
<evidence type="ECO:0000256" key="3">
    <source>
        <dbReference type="ARBA" id="ARBA00022676"/>
    </source>
</evidence>
<evidence type="ECO:0000313" key="10">
    <source>
        <dbReference type="EMBL" id="SHO62952.1"/>
    </source>
</evidence>
<comment type="subcellular location">
    <subcellularLocation>
        <location evidence="1">Cell membrane</location>
        <topology evidence="1">Multi-pass membrane protein</topology>
    </subcellularLocation>
</comment>
<feature type="transmembrane region" description="Helical" evidence="8">
    <location>
        <begin position="266"/>
        <end position="285"/>
    </location>
</feature>
<organism evidence="10 11">
    <name type="scientific">Algoriphagus zhangzhouensis</name>
    <dbReference type="NCBI Taxonomy" id="1073327"/>
    <lineage>
        <taxon>Bacteria</taxon>
        <taxon>Pseudomonadati</taxon>
        <taxon>Bacteroidota</taxon>
        <taxon>Cytophagia</taxon>
        <taxon>Cytophagales</taxon>
        <taxon>Cyclobacteriaceae</taxon>
        <taxon>Algoriphagus</taxon>
    </lineage>
</organism>
<feature type="transmembrane region" description="Helical" evidence="8">
    <location>
        <begin position="348"/>
        <end position="368"/>
    </location>
</feature>
<dbReference type="Proteomes" id="UP000184609">
    <property type="component" value="Unassembled WGS sequence"/>
</dbReference>
<name>A0A1M7ZDP6_9BACT</name>
<accession>A0A1M7ZDP6</accession>
<dbReference type="GO" id="GO:0009103">
    <property type="term" value="P:lipopolysaccharide biosynthetic process"/>
    <property type="evidence" value="ECO:0007669"/>
    <property type="project" value="UniProtKB-ARBA"/>
</dbReference>
<dbReference type="PANTHER" id="PTHR33908">
    <property type="entry name" value="MANNOSYLTRANSFERASE YKCB-RELATED"/>
    <property type="match status" value="1"/>
</dbReference>
<evidence type="ECO:0000256" key="4">
    <source>
        <dbReference type="ARBA" id="ARBA00022679"/>
    </source>
</evidence>
<feature type="domain" description="Glycosyltransferase RgtA/B/C/D-like" evidence="9">
    <location>
        <begin position="50"/>
        <end position="207"/>
    </location>
</feature>
<dbReference type="InterPro" id="IPR038731">
    <property type="entry name" value="RgtA/B/C-like"/>
</dbReference>
<protein>
    <submittedName>
        <fullName evidence="10">Dolichyl-phosphate-mannose-protein mannosyltransferase</fullName>
    </submittedName>
</protein>
<evidence type="ECO:0000256" key="8">
    <source>
        <dbReference type="SAM" id="Phobius"/>
    </source>
</evidence>
<keyword evidence="6 8" id="KW-1133">Transmembrane helix</keyword>
<feature type="transmembrane region" description="Helical" evidence="8">
    <location>
        <begin position="70"/>
        <end position="90"/>
    </location>
</feature>
<feature type="transmembrane region" description="Helical" evidence="8">
    <location>
        <begin position="291"/>
        <end position="309"/>
    </location>
</feature>
<evidence type="ECO:0000259" key="9">
    <source>
        <dbReference type="Pfam" id="PF13231"/>
    </source>
</evidence>
<dbReference type="PANTHER" id="PTHR33908:SF11">
    <property type="entry name" value="MEMBRANE PROTEIN"/>
    <property type="match status" value="1"/>
</dbReference>
<keyword evidence="5 8" id="KW-0812">Transmembrane</keyword>
<dbReference type="STRING" id="1073327.SAMN04488108_2423"/>
<feature type="transmembrane region" description="Helical" evidence="8">
    <location>
        <begin position="240"/>
        <end position="259"/>
    </location>
</feature>
<feature type="transmembrane region" description="Helical" evidence="8">
    <location>
        <begin position="6"/>
        <end position="23"/>
    </location>
</feature>
<evidence type="ECO:0000256" key="5">
    <source>
        <dbReference type="ARBA" id="ARBA00022692"/>
    </source>
</evidence>
<feature type="transmembrane region" description="Helical" evidence="8">
    <location>
        <begin position="44"/>
        <end position="64"/>
    </location>
</feature>
<evidence type="ECO:0000256" key="1">
    <source>
        <dbReference type="ARBA" id="ARBA00004651"/>
    </source>
</evidence>
<evidence type="ECO:0000256" key="2">
    <source>
        <dbReference type="ARBA" id="ARBA00022475"/>
    </source>
</evidence>
<sequence>MKKSTLVFSFFILAKFLLQYIAVHPEFELHRDEFLHLDQARHLAWGYLSVPPFTSWVSLLIHFLGGGEFWTRFIPALFGALTIAIVWDMIKRLGGNLFAQSLASVALLCSAMIRLNMLYQPNSVDILCYTLIPYTLIRYFEHKENKWLYGMALTFALAALNKYNIAFLGFGLLPALLITKQGSLFSNKHLYYSILLLFVLILPNIIWQINHGFPVLRHMELLKEYQLVNNSRLGFWMDQILFFYPSLGLWFLGLIYVLTSKKTKKYRFIGWTYIFTMGIFTYLHAKGYYAIGMYPVLIAFGSIWVSQWIPSKSKQPNPDGNTPPVVPEMSITVILALFSKKKYLIQTLILIIPPILFSLAFDLIHPFYSPEKILESPPPYSKLGLNTWEDGKEYPIPQDFSDMLGWSELAGLVDEAYAQMPKDGRTLIICDNYGEAGAINFYTKTPGLEAFTMNADYLYWFDLEEPIDNLILVWMAGEEITDRELNFFEEYKEIGKVTNPLSREKGTTVHYLRGAKVDVNSILAGEIKEKKQLWEERD</sequence>
<dbReference type="OrthoDB" id="9813729at2"/>
<gene>
    <name evidence="10" type="ORF">SAMN04488108_2423</name>
</gene>
<evidence type="ECO:0000256" key="6">
    <source>
        <dbReference type="ARBA" id="ARBA00022989"/>
    </source>
</evidence>
<keyword evidence="4 10" id="KW-0808">Transferase</keyword>
<dbReference type="GO" id="GO:0005886">
    <property type="term" value="C:plasma membrane"/>
    <property type="evidence" value="ECO:0007669"/>
    <property type="project" value="UniProtKB-SubCell"/>
</dbReference>